<name>A0ABR1DXH4_NECAM</name>
<reference evidence="14 15" key="1">
    <citation type="submission" date="2023-08" db="EMBL/GenBank/DDBJ databases">
        <title>A Necator americanus chromosomal reference genome.</title>
        <authorList>
            <person name="Ilik V."/>
            <person name="Petrzelkova K.J."/>
            <person name="Pardy F."/>
            <person name="Fuh T."/>
            <person name="Niatou-Singa F.S."/>
            <person name="Gouil Q."/>
            <person name="Baker L."/>
            <person name="Ritchie M.E."/>
            <person name="Jex A.R."/>
            <person name="Gazzola D."/>
            <person name="Li H."/>
            <person name="Toshio Fujiwara R."/>
            <person name="Zhan B."/>
            <person name="Aroian R.V."/>
            <person name="Pafco B."/>
            <person name="Schwarz E.M."/>
        </authorList>
    </citation>
    <scope>NUCLEOTIDE SEQUENCE [LARGE SCALE GENOMIC DNA]</scope>
    <source>
        <strain evidence="14 15">Aroian</strain>
        <tissue evidence="14">Whole animal</tissue>
    </source>
</reference>
<dbReference type="InterPro" id="IPR000689">
    <property type="entry name" value="UbQ_mOase_COQ6"/>
</dbReference>
<dbReference type="Gene3D" id="3.50.50.60">
    <property type="entry name" value="FAD/NAD(P)-binding domain"/>
    <property type="match status" value="2"/>
</dbReference>
<dbReference type="EC" id="1.14.15.46" evidence="11"/>
<evidence type="ECO:0000256" key="6">
    <source>
        <dbReference type="ARBA" id="ARBA00022827"/>
    </source>
</evidence>
<keyword evidence="8 11" id="KW-0503">Monooxygenase</keyword>
<dbReference type="SUPFAM" id="SSF49354">
    <property type="entry name" value="PapD-like"/>
    <property type="match status" value="1"/>
</dbReference>
<keyword evidence="15" id="KW-1185">Reference proteome</keyword>
<dbReference type="InterPro" id="IPR018168">
    <property type="entry name" value="Ubi_Hdrlase_CS"/>
</dbReference>
<evidence type="ECO:0000256" key="10">
    <source>
        <dbReference type="ARBA" id="ARBA00023136"/>
    </source>
</evidence>
<comment type="function">
    <text evidence="11">FAD-dependent monooxygenase required for two non-consecutive steps during ubiquinone biosynthesis. Required for the C5-ring hydroxylation during ubiquinone biosynthesis by catalyzing the hydroxylation of 4-hydroxy-3-(all-trans-polyprenyl)benzoic acid to 3,4-dihydroxy-5-(all-trans-polyprenyl)benzoic acid. Also acts downstream of coq4, for the C1-hydroxylation during ubiquinone biosynthesis by catalyzing the hydroxylation of 2-methoxy-6-(all-trans-polyprenyl)phenol to 2-methoxy-6-(all-trans-polyprenyl)benzene-1,4-diol. The electrons required for the hydroxylation reaction are funneled indirectly to coq6 from NADPH via a ferredoxin/ferredoxin reductase system.</text>
</comment>
<keyword evidence="5 11" id="KW-0999">Mitochondrion inner membrane</keyword>
<dbReference type="Pfam" id="PF00635">
    <property type="entry name" value="Motile_Sperm"/>
    <property type="match status" value="1"/>
</dbReference>
<dbReference type="EC" id="1.14.15.45" evidence="11"/>
<dbReference type="InterPro" id="IPR002938">
    <property type="entry name" value="FAD-bd"/>
</dbReference>
<evidence type="ECO:0000313" key="14">
    <source>
        <dbReference type="EMBL" id="KAK6755134.1"/>
    </source>
</evidence>
<comment type="pathway">
    <text evidence="11">Cofactor biosynthesis; ubiquinone biosynthesis.</text>
</comment>
<evidence type="ECO:0000256" key="2">
    <source>
        <dbReference type="ARBA" id="ARBA00005349"/>
    </source>
</evidence>
<dbReference type="InterPro" id="IPR010971">
    <property type="entry name" value="UbiH/COQ6"/>
</dbReference>
<keyword evidence="9 11" id="KW-0496">Mitochondrion</keyword>
<evidence type="ECO:0000256" key="1">
    <source>
        <dbReference type="ARBA" id="ARBA00001974"/>
    </source>
</evidence>
<comment type="similarity">
    <text evidence="2 11">Belongs to the UbiH/COQ6 family.</text>
</comment>
<accession>A0ABR1DXH4</accession>
<feature type="compositionally biased region" description="Basic and acidic residues" evidence="12">
    <location>
        <begin position="327"/>
        <end position="346"/>
    </location>
</feature>
<dbReference type="InterPro" id="IPR000535">
    <property type="entry name" value="MSP_dom"/>
</dbReference>
<dbReference type="PANTHER" id="PTHR43876">
    <property type="entry name" value="UBIQUINONE BIOSYNTHESIS MONOOXYGENASE COQ6, MITOCHONDRIAL"/>
    <property type="match status" value="1"/>
</dbReference>
<feature type="domain" description="MSP" evidence="13">
    <location>
        <begin position="23"/>
        <end position="165"/>
    </location>
</feature>
<dbReference type="PROSITE" id="PS50202">
    <property type="entry name" value="MSP"/>
    <property type="match status" value="1"/>
</dbReference>
<comment type="catalytic activity">
    <reaction evidence="11">
        <text>a 2-methoxy-6-(all-trans-polyprenyl)phenol + 2 reduced [2Fe-2S]-[ferredoxin] + O2 + 2 H(+) = a 2-methoxy-6-(all-trans-polyprenyl)benzene-1,4-diol + 2 oxidized [2Fe-2S]-[ferredoxin] + H2O</text>
        <dbReference type="Rhea" id="RHEA:81183"/>
        <dbReference type="Rhea" id="RHEA-COMP:9551"/>
        <dbReference type="Rhea" id="RHEA-COMP:10000"/>
        <dbReference type="Rhea" id="RHEA-COMP:10001"/>
        <dbReference type="Rhea" id="RHEA-COMP:10858"/>
        <dbReference type="ChEBI" id="CHEBI:15377"/>
        <dbReference type="ChEBI" id="CHEBI:15378"/>
        <dbReference type="ChEBI" id="CHEBI:15379"/>
        <dbReference type="ChEBI" id="CHEBI:33737"/>
        <dbReference type="ChEBI" id="CHEBI:33738"/>
        <dbReference type="ChEBI" id="CHEBI:62731"/>
        <dbReference type="ChEBI" id="CHEBI:84166"/>
        <dbReference type="EC" id="1.14.15.46"/>
    </reaction>
</comment>
<keyword evidence="7 11" id="KW-0560">Oxidoreductase</keyword>
<dbReference type="EMBL" id="JAVFWL010000005">
    <property type="protein sequence ID" value="KAK6755134.1"/>
    <property type="molecule type" value="Genomic_DNA"/>
</dbReference>
<evidence type="ECO:0000256" key="7">
    <source>
        <dbReference type="ARBA" id="ARBA00023002"/>
    </source>
</evidence>
<keyword evidence="3 11" id="KW-0285">Flavoprotein</keyword>
<comment type="subunit">
    <text evidence="11">Component of a multi-subunit COQ enzyme complex.</text>
</comment>
<feature type="region of interest" description="Disordered" evidence="12">
    <location>
        <begin position="313"/>
        <end position="346"/>
    </location>
</feature>
<comment type="cofactor">
    <cofactor evidence="1 11">
        <name>FAD</name>
        <dbReference type="ChEBI" id="CHEBI:57692"/>
    </cofactor>
</comment>
<keyword evidence="6 11" id="KW-0274">FAD</keyword>
<evidence type="ECO:0000259" key="13">
    <source>
        <dbReference type="PROSITE" id="PS50202"/>
    </source>
</evidence>
<keyword evidence="4 11" id="KW-0831">Ubiquinone biosynthesis</keyword>
<evidence type="ECO:0000256" key="4">
    <source>
        <dbReference type="ARBA" id="ARBA00022688"/>
    </source>
</evidence>
<dbReference type="HAMAP" id="MF_03193">
    <property type="entry name" value="COQ6_monooxygenase"/>
    <property type="match status" value="1"/>
</dbReference>
<dbReference type="InterPro" id="IPR051205">
    <property type="entry name" value="UbiH/COQ6_monooxygenase"/>
</dbReference>
<protein>
    <recommendedName>
        <fullName evidence="11">Ubiquinone biosynthesis monooxygenase COQ6, mitochondrial</fullName>
        <ecNumber evidence="11">1.14.15.45</ecNumber>
    </recommendedName>
    <alternativeName>
        <fullName evidence="11">2-methoxy-6-polyprenolphenol 4-hydroxylase</fullName>
        <ecNumber evidence="11">1.14.15.46</ecNumber>
    </alternativeName>
</protein>
<evidence type="ECO:0000256" key="5">
    <source>
        <dbReference type="ARBA" id="ARBA00022792"/>
    </source>
</evidence>
<dbReference type="PRINTS" id="PR00420">
    <property type="entry name" value="RNGMNOXGNASE"/>
</dbReference>
<evidence type="ECO:0000256" key="8">
    <source>
        <dbReference type="ARBA" id="ARBA00023033"/>
    </source>
</evidence>
<dbReference type="Proteomes" id="UP001303046">
    <property type="component" value="Unassembled WGS sequence"/>
</dbReference>
<evidence type="ECO:0000256" key="9">
    <source>
        <dbReference type="ARBA" id="ARBA00023128"/>
    </source>
</evidence>
<evidence type="ECO:0000256" key="11">
    <source>
        <dbReference type="HAMAP-Rule" id="MF_03193"/>
    </source>
</evidence>
<dbReference type="SUPFAM" id="SSF51905">
    <property type="entry name" value="FAD/NAD(P)-binding domain"/>
    <property type="match status" value="1"/>
</dbReference>
<dbReference type="InterPro" id="IPR036188">
    <property type="entry name" value="FAD/NAD-bd_sf"/>
</dbReference>
<organism evidence="14 15">
    <name type="scientific">Necator americanus</name>
    <name type="common">Human hookworm</name>
    <dbReference type="NCBI Taxonomy" id="51031"/>
    <lineage>
        <taxon>Eukaryota</taxon>
        <taxon>Metazoa</taxon>
        <taxon>Ecdysozoa</taxon>
        <taxon>Nematoda</taxon>
        <taxon>Chromadorea</taxon>
        <taxon>Rhabditida</taxon>
        <taxon>Rhabditina</taxon>
        <taxon>Rhabditomorpha</taxon>
        <taxon>Strongyloidea</taxon>
        <taxon>Ancylostomatidae</taxon>
        <taxon>Bunostominae</taxon>
        <taxon>Necator</taxon>
    </lineage>
</organism>
<evidence type="ECO:0000313" key="15">
    <source>
        <dbReference type="Proteomes" id="UP001303046"/>
    </source>
</evidence>
<sequence length="930" mass="103988">MNAITLPYNSNDAHIWTHKDPDLQLIEPRILASINRNYLVYGRKVGRPSLNHQVTIVNHGEHPIAFKVMTTDNYAYFVNQVFGIIPGRHLHALPHVRAPNQFTLQVNRRPYNCFCDEQQPSHWNTPRKDKLFILLASVFSYSIPPAAVFQHQGAYEKLRIYVSLIFKRFRGWCTWDLEKKKEGSCEPLGMKKEEAKNMIMNRECRIPLTFEEIPEPPPMELSKKKKTSKKDKHKAKIADVKMHSFPALPVETQLPSERRRKFTGKLGKGSMRDDKPAISLTAHVQNEVSKIIVPSKSARRDISGDIPKKLATTESVNKTARTQASKLDLEGSQHRKPSSERHKLGKSTMKDLKNLISLKSQMIHSKTSALVKSAEGRKPSPSQVNIALLSIHYCSLFKFIFTLPIFHRVALRVTVVVARSLYVVVPLRSSNTAAITRVQSSSVSKERRIGRLTLAELVQKCGSYAALKFANLGQKSANCMLLGYRCCNFGAVRYASSSQYYDAVVVGGGMVGNAMACAMGQNPKLKSKRILLLESGRSTSLPKTPPEDYSNRVSAVGPASAHLFRKLGVWDRLRGYRVKKVNRLRVIDNCSRAKLEFDSPIRDQEVAYIIENNVIIGALYDKVKDACPSVEIRTGVTVKKCSVPSTLNEIATIELDNSEKIETSLVIGADGARSKIRQAMNVDYTAFNYDQCGVVATLVVETPGENDVAWQRFCRTGPIAYLPLTRTLSSLVWTTSSDDAQRLLTLTKDEFVDELNHSMFTEEDQNDCVNKSLFALSRLPLISREHGPTPQPPHVVSLQGDTRALFPLGFGHAHTYVHPRAVLIGDAAHRIHPLAGQGVNLGWHDVMVLNSVLSRAVTDGGDIGSVTYLRDFDSQAQRHNLPVMVSCDWLNRLYRTNAAPVVMIRSLGLAAFNRLTPLKDFLVNRLSTPV</sequence>
<dbReference type="InterPro" id="IPR013783">
    <property type="entry name" value="Ig-like_fold"/>
</dbReference>
<evidence type="ECO:0000256" key="3">
    <source>
        <dbReference type="ARBA" id="ARBA00022630"/>
    </source>
</evidence>
<proteinExistence type="inferred from homology"/>
<dbReference type="PROSITE" id="PS01304">
    <property type="entry name" value="UBIH"/>
    <property type="match status" value="1"/>
</dbReference>
<evidence type="ECO:0000256" key="12">
    <source>
        <dbReference type="SAM" id="MobiDB-lite"/>
    </source>
</evidence>
<dbReference type="InterPro" id="IPR008962">
    <property type="entry name" value="PapD-like_sf"/>
</dbReference>
<dbReference type="NCBIfam" id="TIGR01988">
    <property type="entry name" value="Ubi-OHases"/>
    <property type="match status" value="1"/>
</dbReference>
<keyword evidence="10 11" id="KW-0472">Membrane</keyword>
<comment type="catalytic activity">
    <reaction evidence="11">
        <text>a 4-hydroxy-3-(all-trans-polyprenyl)benzoate + 2 reduced [2Fe-2S]-[ferredoxin] + O2 + 2 H(+) = a 3,4-dihydroxy-5-(all-trans-polyprenyl)benzoate + 2 oxidized [2Fe-2S]-[ferredoxin] + H2O</text>
        <dbReference type="Rhea" id="RHEA:81195"/>
        <dbReference type="Rhea" id="RHEA-COMP:9514"/>
        <dbReference type="Rhea" id="RHEA-COMP:10000"/>
        <dbReference type="Rhea" id="RHEA-COMP:10001"/>
        <dbReference type="Rhea" id="RHEA-COMP:10930"/>
        <dbReference type="ChEBI" id="CHEBI:15377"/>
        <dbReference type="ChEBI" id="CHEBI:15378"/>
        <dbReference type="ChEBI" id="CHEBI:15379"/>
        <dbReference type="ChEBI" id="CHEBI:33737"/>
        <dbReference type="ChEBI" id="CHEBI:33738"/>
        <dbReference type="ChEBI" id="CHEBI:64694"/>
        <dbReference type="ChEBI" id="CHEBI:78396"/>
        <dbReference type="EC" id="1.14.15.45"/>
    </reaction>
</comment>
<comment type="subcellular location">
    <subcellularLocation>
        <location evidence="11">Mitochondrion inner membrane</location>
        <topology evidence="11">Peripheral membrane protein</topology>
        <orientation evidence="11">Matrix side</orientation>
    </subcellularLocation>
</comment>
<dbReference type="Pfam" id="PF01494">
    <property type="entry name" value="FAD_binding_3"/>
    <property type="match status" value="2"/>
</dbReference>
<feature type="compositionally biased region" description="Polar residues" evidence="12">
    <location>
        <begin position="313"/>
        <end position="325"/>
    </location>
</feature>
<gene>
    <name evidence="14" type="primary">Necator_chrV.g18651</name>
    <name evidence="14" type="ORF">RB195_013860</name>
</gene>
<dbReference type="NCBIfam" id="TIGR01989">
    <property type="entry name" value="COQ6"/>
    <property type="match status" value="1"/>
</dbReference>
<comment type="caution">
    <text evidence="14">The sequence shown here is derived from an EMBL/GenBank/DDBJ whole genome shotgun (WGS) entry which is preliminary data.</text>
</comment>
<dbReference type="Gene3D" id="2.60.40.10">
    <property type="entry name" value="Immunoglobulins"/>
    <property type="match status" value="1"/>
</dbReference>
<dbReference type="PANTHER" id="PTHR43876:SF7">
    <property type="entry name" value="UBIQUINONE BIOSYNTHESIS MONOOXYGENASE COQ6, MITOCHONDRIAL"/>
    <property type="match status" value="1"/>
</dbReference>